<dbReference type="PANTHER" id="PTHR10858:SF23">
    <property type="entry name" value="DEOXYRIBONUCLEASE II"/>
    <property type="match status" value="1"/>
</dbReference>
<comment type="catalytic activity">
    <reaction evidence="1">
        <text>Endonucleolytic cleavage to nucleoside 3'-phosphates and 3'-phosphooligonucleotide end-products.</text>
        <dbReference type="EC" id="3.1.22.1"/>
    </reaction>
</comment>
<dbReference type="OMA" id="FRPIRNM"/>
<evidence type="ECO:0000256" key="1">
    <source>
        <dbReference type="ARBA" id="ARBA00000447"/>
    </source>
</evidence>
<accession>A0A3Q3H0V3</accession>
<evidence type="ECO:0000256" key="5">
    <source>
        <dbReference type="SAM" id="SignalP"/>
    </source>
</evidence>
<feature type="signal peptide" evidence="5">
    <location>
        <begin position="1"/>
        <end position="17"/>
    </location>
</feature>
<dbReference type="InterPro" id="IPR004947">
    <property type="entry name" value="DNase_II"/>
</dbReference>
<evidence type="ECO:0000256" key="2">
    <source>
        <dbReference type="ARBA" id="ARBA00007527"/>
    </source>
</evidence>
<name>A0A3Q3H0V3_KRYMA</name>
<sequence length="390" mass="44234">MWRLLLTFSLMCCSCEGWVTCKDEDGNPKDWYILYKEPESKVNAPTSPEDGFRYIYIDEHGMKKGNKLINNPNGVLAHTLEPIFKPKSSMKSDFGFISYSDQHSTCQVGTAELAVDTVWDELLKKPITTDIGHSKGVLMVEKNKKGVWLLHSTPQFPSARDQDNFWPNNGFQYGQTFICVTFDYLQFKNIGKHLQYIGACVFDYQIPEDFFPELKDAASRKILPPNTAFVSLTSSGGQEFKSIAKKKFGLVKGGDLYVTISDAVDSDLHVQTWGRQTGRRKSYCKSKHEVLNIEEITTDLGTWKDTDDHSKWCVSTHKEHTYVCVADVNRAPSQFKRRGGALCIQHATLTETFQNFVSKTEPCKGTMATIFSVAQQGLDFVKYFAHPLFF</sequence>
<protein>
    <recommendedName>
        <fullName evidence="3">deoxyribonuclease II</fullName>
        <ecNumber evidence="3">3.1.22.1</ecNumber>
    </recommendedName>
</protein>
<evidence type="ECO:0000256" key="3">
    <source>
        <dbReference type="ARBA" id="ARBA00012036"/>
    </source>
</evidence>
<keyword evidence="5" id="KW-0732">Signal</keyword>
<dbReference type="GO" id="GO:0006309">
    <property type="term" value="P:apoptotic DNA fragmentation"/>
    <property type="evidence" value="ECO:0007669"/>
    <property type="project" value="TreeGrafter"/>
</dbReference>
<dbReference type="EC" id="3.1.22.1" evidence="3"/>
<dbReference type="Ensembl" id="ENSKMAT00000029390.1">
    <property type="protein sequence ID" value="ENSKMAP00000029027.1"/>
    <property type="gene ID" value="ENSKMAG00000021523.1"/>
</dbReference>
<dbReference type="Proteomes" id="UP000264800">
    <property type="component" value="Unplaced"/>
</dbReference>
<dbReference type="Pfam" id="PF03265">
    <property type="entry name" value="DNase_II"/>
    <property type="match status" value="1"/>
</dbReference>
<dbReference type="AlphaFoldDB" id="A0A3Q3H0V3"/>
<reference evidence="6" key="1">
    <citation type="submission" date="2025-08" db="UniProtKB">
        <authorList>
            <consortium name="Ensembl"/>
        </authorList>
    </citation>
    <scope>IDENTIFICATION</scope>
</reference>
<evidence type="ECO:0000313" key="7">
    <source>
        <dbReference type="Proteomes" id="UP000264800"/>
    </source>
</evidence>
<dbReference type="GeneTree" id="ENSGT00390000002634"/>
<keyword evidence="4" id="KW-0378">Hydrolase</keyword>
<dbReference type="PANTHER" id="PTHR10858">
    <property type="entry name" value="DEOXYRIBONUCLEASE II"/>
    <property type="match status" value="1"/>
</dbReference>
<comment type="similarity">
    <text evidence="2">Belongs to the DNase II family.</text>
</comment>
<feature type="chain" id="PRO_5018769259" description="deoxyribonuclease II" evidence="5">
    <location>
        <begin position="18"/>
        <end position="390"/>
    </location>
</feature>
<evidence type="ECO:0000256" key="4">
    <source>
        <dbReference type="ARBA" id="ARBA00022801"/>
    </source>
</evidence>
<evidence type="ECO:0000313" key="6">
    <source>
        <dbReference type="Ensembl" id="ENSKMAP00000029027.1"/>
    </source>
</evidence>
<dbReference type="KEGG" id="kmr:108245566"/>
<proteinExistence type="inferred from homology"/>
<keyword evidence="7" id="KW-1185">Reference proteome</keyword>
<dbReference type="GO" id="GO:0004531">
    <property type="term" value="F:deoxyribonuclease II activity"/>
    <property type="evidence" value="ECO:0007669"/>
    <property type="project" value="UniProtKB-EC"/>
</dbReference>
<reference evidence="6" key="2">
    <citation type="submission" date="2025-09" db="UniProtKB">
        <authorList>
            <consortium name="Ensembl"/>
        </authorList>
    </citation>
    <scope>IDENTIFICATION</scope>
</reference>
<dbReference type="OrthoDB" id="10261598at2759"/>
<dbReference type="GeneID" id="108245566"/>
<organism evidence="6 7">
    <name type="scientific">Kryptolebias marmoratus</name>
    <name type="common">Mangrove killifish</name>
    <name type="synonym">Rivulus marmoratus</name>
    <dbReference type="NCBI Taxonomy" id="37003"/>
    <lineage>
        <taxon>Eukaryota</taxon>
        <taxon>Metazoa</taxon>
        <taxon>Chordata</taxon>
        <taxon>Craniata</taxon>
        <taxon>Vertebrata</taxon>
        <taxon>Euteleostomi</taxon>
        <taxon>Actinopterygii</taxon>
        <taxon>Neopterygii</taxon>
        <taxon>Teleostei</taxon>
        <taxon>Neoteleostei</taxon>
        <taxon>Acanthomorphata</taxon>
        <taxon>Ovalentaria</taxon>
        <taxon>Atherinomorphae</taxon>
        <taxon>Cyprinodontiformes</taxon>
        <taxon>Rivulidae</taxon>
        <taxon>Kryptolebias</taxon>
    </lineage>
</organism>